<dbReference type="GO" id="GO:0003677">
    <property type="term" value="F:DNA binding"/>
    <property type="evidence" value="ECO:0007669"/>
    <property type="project" value="InterPro"/>
</dbReference>
<evidence type="ECO:0000256" key="1">
    <source>
        <dbReference type="SAM" id="Phobius"/>
    </source>
</evidence>
<dbReference type="AlphaFoldDB" id="A0AA48HAX5"/>
<dbReference type="InterPro" id="IPR007492">
    <property type="entry name" value="LytTR_DNA-bd_dom"/>
</dbReference>
<feature type="transmembrane region" description="Helical" evidence="1">
    <location>
        <begin position="75"/>
        <end position="96"/>
    </location>
</feature>
<organism evidence="3 4">
    <name type="scientific">Roseicyclus marinus</name>
    <dbReference type="NCBI Taxonomy" id="2161673"/>
    <lineage>
        <taxon>Bacteria</taxon>
        <taxon>Pseudomonadati</taxon>
        <taxon>Pseudomonadota</taxon>
        <taxon>Alphaproteobacteria</taxon>
        <taxon>Rhodobacterales</taxon>
        <taxon>Roseobacteraceae</taxon>
        <taxon>Roseicyclus</taxon>
    </lineage>
</organism>
<keyword evidence="1" id="KW-1133">Transmembrane helix</keyword>
<dbReference type="SMART" id="SM00850">
    <property type="entry name" value="LytTR"/>
    <property type="match status" value="1"/>
</dbReference>
<keyword evidence="1" id="KW-0812">Transmembrane</keyword>
<dbReference type="KEGG" id="rmai:MACH21_32290"/>
<dbReference type="RefSeq" id="WP_338273145.1">
    <property type="nucleotide sequence ID" value="NZ_AP027266.1"/>
</dbReference>
<name>A0AA48HAX5_9RHOB</name>
<evidence type="ECO:0000313" key="3">
    <source>
        <dbReference type="EMBL" id="BDW87052.1"/>
    </source>
</evidence>
<feature type="transmembrane region" description="Helical" evidence="1">
    <location>
        <begin position="108"/>
        <end position="126"/>
    </location>
</feature>
<proteinExistence type="predicted"/>
<dbReference type="EMBL" id="AP027266">
    <property type="protein sequence ID" value="BDW87052.1"/>
    <property type="molecule type" value="Genomic_DNA"/>
</dbReference>
<feature type="transmembrane region" description="Helical" evidence="1">
    <location>
        <begin position="39"/>
        <end position="63"/>
    </location>
</feature>
<gene>
    <name evidence="3" type="ORF">MACH21_32290</name>
</gene>
<dbReference type="Proteomes" id="UP001337723">
    <property type="component" value="Chromosome"/>
</dbReference>
<dbReference type="PROSITE" id="PS50930">
    <property type="entry name" value="HTH_LYTTR"/>
    <property type="match status" value="1"/>
</dbReference>
<dbReference type="Pfam" id="PF04397">
    <property type="entry name" value="LytTR"/>
    <property type="match status" value="1"/>
</dbReference>
<keyword evidence="1" id="KW-0472">Membrane</keyword>
<evidence type="ECO:0000259" key="2">
    <source>
        <dbReference type="PROSITE" id="PS50930"/>
    </source>
</evidence>
<protein>
    <recommendedName>
        <fullName evidence="2">HTH LytTR-type domain-containing protein</fullName>
    </recommendedName>
</protein>
<reference evidence="3 4" key="1">
    <citation type="submission" date="2023-01" db="EMBL/GenBank/DDBJ databases">
        <title>Complete genome sequence of Roseicyclus marinus strain Dej080120_10.</title>
        <authorList>
            <person name="Ueki S."/>
            <person name="Maruyama F."/>
        </authorList>
    </citation>
    <scope>NUCLEOTIDE SEQUENCE [LARGE SCALE GENOMIC DNA]</scope>
    <source>
        <strain evidence="3 4">Dej080120_10</strain>
    </source>
</reference>
<feature type="domain" description="HTH LytTR-type" evidence="2">
    <location>
        <begin position="158"/>
        <end position="250"/>
    </location>
</feature>
<keyword evidence="4" id="KW-1185">Reference proteome</keyword>
<evidence type="ECO:0000313" key="4">
    <source>
        <dbReference type="Proteomes" id="UP001337723"/>
    </source>
</evidence>
<sequence>MAHVTRSPRFLAYMSLFGVLAALRHPATALSAAPVTVQIIFWAIGFVVFSVAYSFWTVVVFRASMRLKRSTMSEALVMLIVTVQSCAVLVPVAFLLGIELDAGEIIRFALFCFLLFEVGAYVYIAWADRILFPEVYQSASPAPDRAPGLEIFFRGTDLPVSELETISARDNGIEVTGLGRSLFVDRRFGGAVAELPVDLGFKIHRSVWVSLKVATNVIREDRTLLVVLPDGRRLPVARSRQQEFENWLQLVAREKT</sequence>
<accession>A0AA48HAX5</accession>